<dbReference type="EMBL" id="CP118166">
    <property type="protein sequence ID" value="WDI30299.1"/>
    <property type="molecule type" value="Genomic_DNA"/>
</dbReference>
<dbReference type="RefSeq" id="WP_274492097.1">
    <property type="nucleotide sequence ID" value="NZ_CP118166.1"/>
</dbReference>
<evidence type="ECO:0000256" key="1">
    <source>
        <dbReference type="ARBA" id="ARBA00004370"/>
    </source>
</evidence>
<proteinExistence type="predicted"/>
<dbReference type="GO" id="GO:0016020">
    <property type="term" value="C:membrane"/>
    <property type="evidence" value="ECO:0007669"/>
    <property type="project" value="UniProtKB-SubCell"/>
</dbReference>
<dbReference type="InterPro" id="IPR023352">
    <property type="entry name" value="MAPEG-like_dom_sf"/>
</dbReference>
<reference evidence="6" key="1">
    <citation type="submission" date="2023-02" db="EMBL/GenBank/DDBJ databases">
        <title>Genome sequence of Hyphococcus flavus.</title>
        <authorList>
            <person name="Rong J.-C."/>
            <person name="Zhao Q."/>
            <person name="Yi M."/>
            <person name="Wu J.-Y."/>
        </authorList>
    </citation>
    <scope>NUCLEOTIDE SEQUENCE</scope>
    <source>
        <strain evidence="6">MCCC 1K03223</strain>
    </source>
</reference>
<dbReference type="SUPFAM" id="SSF161084">
    <property type="entry name" value="MAPEG domain-like"/>
    <property type="match status" value="1"/>
</dbReference>
<evidence type="ECO:0000256" key="3">
    <source>
        <dbReference type="ARBA" id="ARBA00022989"/>
    </source>
</evidence>
<feature type="transmembrane region" description="Helical" evidence="5">
    <location>
        <begin position="6"/>
        <end position="25"/>
    </location>
</feature>
<sequence>MTHALLTPVVTLIIWSLVMWVWMLATRLPAMRKAKMHPQAAKHTGAGSTDNLPSEARQVADNYNHLMEQPTIFYALVLAIAIAGFGQMLDVWLAWGYVVLRIAHSILQATINIVMYRFYLFVASTLLLIMLAARTGTALLM</sequence>
<dbReference type="Gene3D" id="1.20.120.550">
    <property type="entry name" value="Membrane associated eicosanoid/glutathione metabolism-like domain"/>
    <property type="match status" value="1"/>
</dbReference>
<evidence type="ECO:0000313" key="6">
    <source>
        <dbReference type="EMBL" id="WDI30299.1"/>
    </source>
</evidence>
<accession>A0AAF0CEJ8</accession>
<feature type="transmembrane region" description="Helical" evidence="5">
    <location>
        <begin position="118"/>
        <end position="140"/>
    </location>
</feature>
<dbReference type="KEGG" id="hfl:PUV54_10050"/>
<gene>
    <name evidence="6" type="ORF">PUV54_10050</name>
</gene>
<keyword evidence="4 5" id="KW-0472">Membrane</keyword>
<feature type="transmembrane region" description="Helical" evidence="5">
    <location>
        <begin position="72"/>
        <end position="98"/>
    </location>
</feature>
<name>A0AAF0CEJ8_9PROT</name>
<dbReference type="Pfam" id="PF01124">
    <property type="entry name" value="MAPEG"/>
    <property type="match status" value="1"/>
</dbReference>
<keyword evidence="7" id="KW-1185">Reference proteome</keyword>
<comment type="subcellular location">
    <subcellularLocation>
        <location evidence="1">Membrane</location>
    </subcellularLocation>
</comment>
<organism evidence="6 7">
    <name type="scientific">Hyphococcus flavus</name>
    <dbReference type="NCBI Taxonomy" id="1866326"/>
    <lineage>
        <taxon>Bacteria</taxon>
        <taxon>Pseudomonadati</taxon>
        <taxon>Pseudomonadota</taxon>
        <taxon>Alphaproteobacteria</taxon>
        <taxon>Parvularculales</taxon>
        <taxon>Parvularculaceae</taxon>
        <taxon>Hyphococcus</taxon>
    </lineage>
</organism>
<evidence type="ECO:0000256" key="4">
    <source>
        <dbReference type="ARBA" id="ARBA00023136"/>
    </source>
</evidence>
<evidence type="ECO:0000256" key="5">
    <source>
        <dbReference type="SAM" id="Phobius"/>
    </source>
</evidence>
<dbReference type="Proteomes" id="UP001214043">
    <property type="component" value="Chromosome"/>
</dbReference>
<evidence type="ECO:0000313" key="7">
    <source>
        <dbReference type="Proteomes" id="UP001214043"/>
    </source>
</evidence>
<evidence type="ECO:0000256" key="2">
    <source>
        <dbReference type="ARBA" id="ARBA00022692"/>
    </source>
</evidence>
<keyword evidence="2 5" id="KW-0812">Transmembrane</keyword>
<dbReference type="InterPro" id="IPR001129">
    <property type="entry name" value="Membr-assoc_MAPEG"/>
</dbReference>
<dbReference type="AlphaFoldDB" id="A0AAF0CEJ8"/>
<keyword evidence="3 5" id="KW-1133">Transmembrane helix</keyword>
<protein>
    <submittedName>
        <fullName evidence="6">MAPEG family protein</fullName>
    </submittedName>
</protein>